<dbReference type="OrthoDB" id="9801840at2"/>
<dbReference type="RefSeq" id="WP_101334340.1">
    <property type="nucleotide sequence ID" value="NZ_PJNI01000007.1"/>
</dbReference>
<dbReference type="PANTHER" id="PTHR33295:SF8">
    <property type="entry name" value="AAA+ ATPASE DOMAIN-CONTAINING PROTEIN"/>
    <property type="match status" value="1"/>
</dbReference>
<dbReference type="Pfam" id="PF13635">
    <property type="entry name" value="DUF4143"/>
    <property type="match status" value="1"/>
</dbReference>
<reference evidence="3 4" key="1">
    <citation type="submission" date="2017-12" db="EMBL/GenBank/DDBJ databases">
        <title>The draft genome sequence of Brumimicrobium saltpan LHR20.</title>
        <authorList>
            <person name="Do Z.-J."/>
            <person name="Luo H.-R."/>
        </authorList>
    </citation>
    <scope>NUCLEOTIDE SEQUENCE [LARGE SCALE GENOMIC DNA]</scope>
    <source>
        <strain evidence="3 4">LHR20</strain>
    </source>
</reference>
<dbReference type="InterPro" id="IPR041682">
    <property type="entry name" value="AAA_14"/>
</dbReference>
<name>A0A2I0R301_9FLAO</name>
<evidence type="ECO:0000313" key="4">
    <source>
        <dbReference type="Proteomes" id="UP000236654"/>
    </source>
</evidence>
<proteinExistence type="predicted"/>
<comment type="caution">
    <text evidence="3">The sequence shown here is derived from an EMBL/GenBank/DDBJ whole genome shotgun (WGS) entry which is preliminary data.</text>
</comment>
<gene>
    <name evidence="3" type="ORF">CW751_07270</name>
</gene>
<dbReference type="InterPro" id="IPR027417">
    <property type="entry name" value="P-loop_NTPase"/>
</dbReference>
<dbReference type="Proteomes" id="UP000236654">
    <property type="component" value="Unassembled WGS sequence"/>
</dbReference>
<keyword evidence="4" id="KW-1185">Reference proteome</keyword>
<sequence>MAFDTVIPTSKRIERLRYENPWWVTGAVQEVYQKMSRRLYFDLFYPFVKETNIKRAVVLMGPRRVGKTVMMYHSIHALLEEGVPRKNVFFIGIDNPIYMHLGLEDVLLLAQEAVQLDHLEGCFVFFDEIQYLKDWERHLKVLVDSYPKTKFVVSGSAAAALRLQSTESGAGRFTDFMLPPLTFHEYIHLKGLQDLVQQKTIRYNQQDIPFYTTHNIKELNKVFFHYLNYGGYPEVVLSEHIQSDMGRYVKSDIVDKVLLRDLPSLYGIKDVQELNSFFTYIAYNSGNEFSYERLAKDSGITKDLLKKYLEYLEAAFLIKVIHKVNETAKKLKRITSFKVYLTNSSLRTALFSPIIETDKETGNMIETAFFSQWMHREHLDLKYARWKMGRKEGEVDIVLLDNNLFKPQWCVEIKWSNRFVDKPQELKSLRHFCKENNFKATLVTTIDMMDNKTVDNVHITFVPAAVYAYNIGVNTIELKSNNWN</sequence>
<dbReference type="InterPro" id="IPR025420">
    <property type="entry name" value="DUF4143"/>
</dbReference>
<evidence type="ECO:0000313" key="3">
    <source>
        <dbReference type="EMBL" id="PKR80958.1"/>
    </source>
</evidence>
<dbReference type="EMBL" id="PJNI01000007">
    <property type="protein sequence ID" value="PKR80958.1"/>
    <property type="molecule type" value="Genomic_DNA"/>
</dbReference>
<dbReference type="PANTHER" id="PTHR33295">
    <property type="entry name" value="ATPASE"/>
    <property type="match status" value="1"/>
</dbReference>
<protein>
    <submittedName>
        <fullName evidence="3">ATPase</fullName>
    </submittedName>
</protein>
<dbReference type="AlphaFoldDB" id="A0A2I0R301"/>
<accession>A0A2I0R301</accession>
<feature type="domain" description="AAA" evidence="1">
    <location>
        <begin position="55"/>
        <end position="186"/>
    </location>
</feature>
<feature type="domain" description="DUF4143" evidence="2">
    <location>
        <begin position="260"/>
        <end position="416"/>
    </location>
</feature>
<evidence type="ECO:0000259" key="2">
    <source>
        <dbReference type="Pfam" id="PF13635"/>
    </source>
</evidence>
<dbReference type="SUPFAM" id="SSF52540">
    <property type="entry name" value="P-loop containing nucleoside triphosphate hydrolases"/>
    <property type="match status" value="1"/>
</dbReference>
<organism evidence="3 4">
    <name type="scientific">Brumimicrobium salinarum</name>
    <dbReference type="NCBI Taxonomy" id="2058658"/>
    <lineage>
        <taxon>Bacteria</taxon>
        <taxon>Pseudomonadati</taxon>
        <taxon>Bacteroidota</taxon>
        <taxon>Flavobacteriia</taxon>
        <taxon>Flavobacteriales</taxon>
        <taxon>Crocinitomicaceae</taxon>
        <taxon>Brumimicrobium</taxon>
    </lineage>
</organism>
<dbReference type="Pfam" id="PF13173">
    <property type="entry name" value="AAA_14"/>
    <property type="match status" value="1"/>
</dbReference>
<evidence type="ECO:0000259" key="1">
    <source>
        <dbReference type="Pfam" id="PF13173"/>
    </source>
</evidence>